<dbReference type="SUPFAM" id="SSF50729">
    <property type="entry name" value="PH domain-like"/>
    <property type="match status" value="2"/>
</dbReference>
<name>A0A6S9V526_CHRCT</name>
<dbReference type="SMART" id="SM00233">
    <property type="entry name" value="PH"/>
    <property type="match status" value="2"/>
</dbReference>
<dbReference type="SUPFAM" id="SSF49879">
    <property type="entry name" value="SMAD/FHA domain"/>
    <property type="match status" value="1"/>
</dbReference>
<feature type="compositionally biased region" description="Low complexity" evidence="1">
    <location>
        <begin position="577"/>
        <end position="588"/>
    </location>
</feature>
<dbReference type="InterPro" id="IPR011993">
    <property type="entry name" value="PH-like_dom_sf"/>
</dbReference>
<dbReference type="InterPro" id="IPR008984">
    <property type="entry name" value="SMAD_FHA_dom_sf"/>
</dbReference>
<dbReference type="Pfam" id="PF00169">
    <property type="entry name" value="PH"/>
    <property type="match status" value="2"/>
</dbReference>
<feature type="region of interest" description="Disordered" evidence="1">
    <location>
        <begin position="211"/>
        <end position="245"/>
    </location>
</feature>
<sequence length="588" mass="65049">MHGSLMHQGKMYGAWKSAWFVLQPPYLYQFASDKATTPKKVWYVSFAMSERVTLDEIKSEVGSKYLTALETRACSLHILVYTPSQVKVLSAPSEETLGEWLSALTKSVATHTPKLLLAEKEEAAEKLRPLLVAQMYAEVDQYEHMMSLLFTLGLGDEPTQMDPRRSPEIAKAGNLRMLKQSADTQTWESYFFVLLHETLYFFSAAEPTAAGRSANAQSEPPDRARSPAKLAHRNSRTFGNGRSSTDEDAALNFELPWKGCVNVAYATMQLSPPEASNNPCVIQLRTPLRTIYLKAKHELDAEDWLAQLSAAQRGIPLKQRKAKLRKFDVLTDELAVKLEAGSIILAADLLHNPVGLHYAATHCDASGDKLLAPLLSIVLDDDNYRTTTAADQKLARAKALIGKCATLESIAAEVREETKAKIEAVPPVLNDDLFSPFVKFVTSAYEPHVNNFLNSEEFGALRSNLEEKAVIVKHPDETEEVFELSPKTVIGRGVNVSESGGLNLCKDLKVSREHALFAAGKLAVVVRDLGSYRGTHFESGQKILEEVIFPGQTIVVGDTKLTYQLRPPSPSKRKSRSSVFFSKLRPGS</sequence>
<evidence type="ECO:0000313" key="3">
    <source>
        <dbReference type="EMBL" id="CAE0762174.1"/>
    </source>
</evidence>
<evidence type="ECO:0000259" key="2">
    <source>
        <dbReference type="PROSITE" id="PS50003"/>
    </source>
</evidence>
<dbReference type="AlphaFoldDB" id="A0A6S9V526"/>
<dbReference type="InterPro" id="IPR001849">
    <property type="entry name" value="PH_domain"/>
</dbReference>
<feature type="region of interest" description="Disordered" evidence="1">
    <location>
        <begin position="565"/>
        <end position="588"/>
    </location>
</feature>
<dbReference type="Gene3D" id="2.30.29.30">
    <property type="entry name" value="Pleckstrin-homology domain (PH domain)/Phosphotyrosine-binding domain (PTB)"/>
    <property type="match status" value="2"/>
</dbReference>
<evidence type="ECO:0000313" key="4">
    <source>
        <dbReference type="EMBL" id="CAE0762175.1"/>
    </source>
</evidence>
<accession>A0A6S9V526</accession>
<dbReference type="Gene3D" id="2.60.200.20">
    <property type="match status" value="1"/>
</dbReference>
<proteinExistence type="predicted"/>
<evidence type="ECO:0000256" key="1">
    <source>
        <dbReference type="SAM" id="MobiDB-lite"/>
    </source>
</evidence>
<dbReference type="EMBL" id="HBIZ01023384">
    <property type="protein sequence ID" value="CAE0762175.1"/>
    <property type="molecule type" value="Transcribed_RNA"/>
</dbReference>
<feature type="domain" description="PH" evidence="2">
    <location>
        <begin position="168"/>
        <end position="313"/>
    </location>
</feature>
<dbReference type="CDD" id="cd00060">
    <property type="entry name" value="FHA"/>
    <property type="match status" value="1"/>
</dbReference>
<organism evidence="4">
    <name type="scientific">Chrysotila carterae</name>
    <name type="common">Marine alga</name>
    <name type="synonym">Syracosphaera carterae</name>
    <dbReference type="NCBI Taxonomy" id="13221"/>
    <lineage>
        <taxon>Eukaryota</taxon>
        <taxon>Haptista</taxon>
        <taxon>Haptophyta</taxon>
        <taxon>Prymnesiophyceae</taxon>
        <taxon>Isochrysidales</taxon>
        <taxon>Isochrysidaceae</taxon>
        <taxon>Chrysotila</taxon>
    </lineage>
</organism>
<gene>
    <name evidence="3" type="ORF">PCAR00345_LOCUS14786</name>
    <name evidence="4" type="ORF">PCAR00345_LOCUS14787</name>
</gene>
<dbReference type="PROSITE" id="PS50003">
    <property type="entry name" value="PH_DOMAIN"/>
    <property type="match status" value="2"/>
</dbReference>
<dbReference type="EMBL" id="HBIZ01023382">
    <property type="protein sequence ID" value="CAE0762174.1"/>
    <property type="molecule type" value="Transcribed_RNA"/>
</dbReference>
<feature type="domain" description="PH" evidence="2">
    <location>
        <begin position="1"/>
        <end position="109"/>
    </location>
</feature>
<protein>
    <recommendedName>
        <fullName evidence="2">PH domain-containing protein</fullName>
    </recommendedName>
</protein>
<reference evidence="4" key="1">
    <citation type="submission" date="2021-01" db="EMBL/GenBank/DDBJ databases">
        <authorList>
            <person name="Corre E."/>
            <person name="Pelletier E."/>
            <person name="Niang G."/>
            <person name="Scheremetjew M."/>
            <person name="Finn R."/>
            <person name="Kale V."/>
            <person name="Holt S."/>
            <person name="Cochrane G."/>
            <person name="Meng A."/>
            <person name="Brown T."/>
            <person name="Cohen L."/>
        </authorList>
    </citation>
    <scope>NUCLEOTIDE SEQUENCE</scope>
    <source>
        <strain evidence="4">CCMP645</strain>
    </source>
</reference>